<evidence type="ECO:0000313" key="6">
    <source>
        <dbReference type="EMBL" id="KRT83227.1"/>
    </source>
</evidence>
<dbReference type="InterPro" id="IPR008040">
    <property type="entry name" value="Hydant_A_N"/>
</dbReference>
<dbReference type="GO" id="GO:0005829">
    <property type="term" value="C:cytosol"/>
    <property type="evidence" value="ECO:0007669"/>
    <property type="project" value="TreeGrafter"/>
</dbReference>
<evidence type="ECO:0000256" key="1">
    <source>
        <dbReference type="ARBA" id="ARBA00010403"/>
    </source>
</evidence>
<proteinExistence type="inferred from homology"/>
<feature type="domain" description="Hydantoinase A/oxoprolinase" evidence="2">
    <location>
        <begin position="290"/>
        <end position="590"/>
    </location>
</feature>
<evidence type="ECO:0000259" key="2">
    <source>
        <dbReference type="Pfam" id="PF01968"/>
    </source>
</evidence>
<dbReference type="Pfam" id="PF02538">
    <property type="entry name" value="Hydantoinase_B"/>
    <property type="match status" value="1"/>
</dbReference>
<accession>A0A0T6B7M3</accession>
<dbReference type="GO" id="GO:0017168">
    <property type="term" value="F:5-oxoprolinase (ATP-hydrolyzing) activity"/>
    <property type="evidence" value="ECO:0007669"/>
    <property type="project" value="TreeGrafter"/>
</dbReference>
<comment type="similarity">
    <text evidence="1">Belongs to the oxoprolinase family.</text>
</comment>
<organism evidence="6 7">
    <name type="scientific">Oryctes borbonicus</name>
    <dbReference type="NCBI Taxonomy" id="1629725"/>
    <lineage>
        <taxon>Eukaryota</taxon>
        <taxon>Metazoa</taxon>
        <taxon>Ecdysozoa</taxon>
        <taxon>Arthropoda</taxon>
        <taxon>Hexapoda</taxon>
        <taxon>Insecta</taxon>
        <taxon>Pterygota</taxon>
        <taxon>Neoptera</taxon>
        <taxon>Endopterygota</taxon>
        <taxon>Coleoptera</taxon>
        <taxon>Polyphaga</taxon>
        <taxon>Scarabaeiformia</taxon>
        <taxon>Scarabaeidae</taxon>
        <taxon>Dynastinae</taxon>
        <taxon>Oryctes</taxon>
    </lineage>
</organism>
<evidence type="ECO:0000259" key="4">
    <source>
        <dbReference type="Pfam" id="PF05378"/>
    </source>
</evidence>
<protein>
    <recommendedName>
        <fullName evidence="8">Hydantoinase B/oxoprolinase domain-containing protein</fullName>
    </recommendedName>
</protein>
<name>A0A0T6B7M3_9SCAR</name>
<dbReference type="InterPro" id="IPR002821">
    <property type="entry name" value="Hydantoinase_A"/>
</dbReference>
<evidence type="ECO:0000313" key="7">
    <source>
        <dbReference type="Proteomes" id="UP000051574"/>
    </source>
</evidence>
<comment type="caution">
    <text evidence="6">The sequence shown here is derived from an EMBL/GenBank/DDBJ whole genome shotgun (WGS) entry which is preliminary data.</text>
</comment>
<sequence>MLDIGVIKVQFQYNLAVTTSTFNKRENCQIMLTTKSSLTLTKSIVWNTYRLLMATKTGKFQFAIDRGGTFTDVFARCPNGKIRVLKLLSEDPQHYGDAPTEGIRRILQEETGKDLDPEGNVNSNFIEWIRMGTTVATNALLERKGEPMVLVTNKHFRDLLLIGNQARPSIFSLNIKRPEVLYSGVIEVDCRIIPKLEGKCQLKDIASKWRIVRGITGEDFYVTREVPYDKVRDSLSKLKRTGINSIAVVLAHSYAFPEHELIIGEIAKEIGFTHISLSHEVMPMVKIVSRGFTACADAYLTPHVKRYVQGFSSGFKDNLKGCRVLFMQSDGGLTPMDAFNGARAILSGPAGGVVGYAVTTWQKETDLPVIGFDMGGTSTDVSRFAGKYEHVHESTTAGVTIQAPQLDVNTVAAGGGSMLFFRSGMFVVGPESAGAHPGPTCYMKQGPLTVTDANLALGRLLPEYFPKIFGPNEDSPLDKSATIRHFEELSKDINDFLSMQSDIQKNTMSLEEVAMGFVRVANEAMCRPIRALTQAKGYDTARHALACFGGAGGQHACAIARSLGMTTVFIHKYAGILSAYGMALADVVHEAQEPAAKIYTSDNFRYFSSRLDVLGEQCKEELQKQGFDEGNIHLDYYLHMRYDGTDCALMCNPAKSHVATKHGDFLKSFVERYQTEFGFVIKNRDIIVDDIRVRGIGKSLIEEDIGKDMASGEPKAEKCVRTYFESGFYDTKVYLLEKLSQGHVINGPAIIMDKLSTILVEPDCTAVITRCGDVKITIGSGKIGGIGPELDSIQLSIFSHRFMSIAEQMGRILQRTSISTNIKERLDFSCALFGADGGLVSNAPHIPVHLGAMQEAVQYQMKTRRQFHEGDVILSNHPAAGGSHLPDFTVITPVFYKGEDRPIFYVASRGHHADIGGITPGSMPPHSTSLDQEGAAFKSFLLVNKGRFCEEEFIAEINRAGGRNLNDNISDLRAQVAANQKGIQLVGELIAQYGLHVVQAYMGHIQSNAEIAVRDMLKEVAIDALKRTGKTVLEAEDRMDDGSLIKLKVTLNQKDGSAICDFSGSGPEVWGNCNAPKAITFSALIYCLRCMVGHDVPLNQGCLAPIDVIIPKGSILDPSDNAAVVGGNVLTSQRIVDVVLKAFRVCAASQGCMNNITFGSESWGCYETVAGGSGAGPTWHGCSGIHTHMTNTRITDIEILERRYPVHVRKFMLREGTGGAGRYQGGDGVLRELYFRAPVTLSVLTERRVLEPYGLEGGSPGARGLNLLIRFDGRTINLGPKTAVQVEPGE</sequence>
<feature type="domain" description="Hydantoinase/oxoprolinase N-terminal" evidence="4">
    <location>
        <begin position="62"/>
        <end position="271"/>
    </location>
</feature>
<dbReference type="OrthoDB" id="3643at2759"/>
<dbReference type="EMBL" id="LJIG01009364">
    <property type="protein sequence ID" value="KRT83227.1"/>
    <property type="molecule type" value="Genomic_DNA"/>
</dbReference>
<feature type="domain" description="Acetophenone carboxylase-like C-terminal" evidence="5">
    <location>
        <begin position="613"/>
        <end position="767"/>
    </location>
</feature>
<evidence type="ECO:0000259" key="3">
    <source>
        <dbReference type="Pfam" id="PF02538"/>
    </source>
</evidence>
<dbReference type="Pfam" id="PF05378">
    <property type="entry name" value="Hydant_A_N"/>
    <property type="match status" value="1"/>
</dbReference>
<dbReference type="PANTHER" id="PTHR11365">
    <property type="entry name" value="5-OXOPROLINASE RELATED"/>
    <property type="match status" value="1"/>
</dbReference>
<reference evidence="6 7" key="1">
    <citation type="submission" date="2015-09" db="EMBL/GenBank/DDBJ databases">
        <title>Draft genome of the scarab beetle Oryctes borbonicus.</title>
        <authorList>
            <person name="Meyer J.M."/>
            <person name="Markov G.V."/>
            <person name="Baskaran P."/>
            <person name="Herrmann M."/>
            <person name="Sommer R.J."/>
            <person name="Roedelsperger C."/>
        </authorList>
    </citation>
    <scope>NUCLEOTIDE SEQUENCE [LARGE SCALE GENOMIC DNA]</scope>
    <source>
        <strain evidence="6">OB123</strain>
        <tissue evidence="6">Whole animal</tissue>
    </source>
</reference>
<gene>
    <name evidence="6" type="ORF">AMK59_4432</name>
</gene>
<feature type="domain" description="Hydantoinase B/oxoprolinase" evidence="3">
    <location>
        <begin position="791"/>
        <end position="1290"/>
    </location>
</feature>
<dbReference type="PANTHER" id="PTHR11365:SF2">
    <property type="entry name" value="5-OXOPROLINASE"/>
    <property type="match status" value="1"/>
</dbReference>
<dbReference type="InterPro" id="IPR003692">
    <property type="entry name" value="Hydantoinase_B"/>
</dbReference>
<dbReference type="GO" id="GO:0006749">
    <property type="term" value="P:glutathione metabolic process"/>
    <property type="evidence" value="ECO:0007669"/>
    <property type="project" value="TreeGrafter"/>
</dbReference>
<dbReference type="Pfam" id="PF19278">
    <property type="entry name" value="Hydant_A_C"/>
    <property type="match status" value="1"/>
</dbReference>
<dbReference type="InterPro" id="IPR045079">
    <property type="entry name" value="Oxoprolinase-like"/>
</dbReference>
<evidence type="ECO:0000259" key="5">
    <source>
        <dbReference type="Pfam" id="PF19278"/>
    </source>
</evidence>
<dbReference type="InterPro" id="IPR049517">
    <property type="entry name" value="ACX-like_C"/>
</dbReference>
<evidence type="ECO:0008006" key="8">
    <source>
        <dbReference type="Google" id="ProtNLM"/>
    </source>
</evidence>
<dbReference type="Proteomes" id="UP000051574">
    <property type="component" value="Unassembled WGS sequence"/>
</dbReference>
<keyword evidence="7" id="KW-1185">Reference proteome</keyword>
<dbReference type="Pfam" id="PF01968">
    <property type="entry name" value="Hydantoinase_A"/>
    <property type="match status" value="1"/>
</dbReference>